<keyword evidence="2" id="KW-1185">Reference proteome</keyword>
<name>A0ABP0W6Y9_9BRYO</name>
<reference evidence="1" key="1">
    <citation type="submission" date="2024-02" db="EMBL/GenBank/DDBJ databases">
        <authorList>
            <consortium name="ELIXIR-Norway"/>
            <consortium name="Elixir Norway"/>
        </authorList>
    </citation>
    <scope>NUCLEOTIDE SEQUENCE</scope>
</reference>
<sequence>MGAMGTGHARSVWKRFTWELAIQGSPPRISSMPPLACHTCFVRRTGRCLDRVMRLSWFSPWYGRESWPSTGSCVPA</sequence>
<dbReference type="EMBL" id="OZ020109">
    <property type="protein sequence ID" value="CAK9261643.1"/>
    <property type="molecule type" value="Genomic_DNA"/>
</dbReference>
<evidence type="ECO:0000313" key="1">
    <source>
        <dbReference type="EMBL" id="CAK9261643.1"/>
    </source>
</evidence>
<dbReference type="Proteomes" id="UP001497444">
    <property type="component" value="Chromosome 14"/>
</dbReference>
<accession>A0ABP0W6Y9</accession>
<proteinExistence type="predicted"/>
<gene>
    <name evidence="1" type="ORF">CSSPJE1EN1_LOCUS7121</name>
</gene>
<evidence type="ECO:0000313" key="2">
    <source>
        <dbReference type="Proteomes" id="UP001497444"/>
    </source>
</evidence>
<organism evidence="1 2">
    <name type="scientific">Sphagnum jensenii</name>
    <dbReference type="NCBI Taxonomy" id="128206"/>
    <lineage>
        <taxon>Eukaryota</taxon>
        <taxon>Viridiplantae</taxon>
        <taxon>Streptophyta</taxon>
        <taxon>Embryophyta</taxon>
        <taxon>Bryophyta</taxon>
        <taxon>Sphagnophytina</taxon>
        <taxon>Sphagnopsida</taxon>
        <taxon>Sphagnales</taxon>
        <taxon>Sphagnaceae</taxon>
        <taxon>Sphagnum</taxon>
    </lineage>
</organism>
<protein>
    <submittedName>
        <fullName evidence="1">Uncharacterized protein</fullName>
    </submittedName>
</protein>